<name>A0A1I3FBF4_9ACTN</name>
<evidence type="ECO:0000256" key="6">
    <source>
        <dbReference type="HAMAP-Rule" id="MF_01661"/>
    </source>
</evidence>
<feature type="binding site" evidence="6">
    <location>
        <position position="96"/>
    </location>
    <ligand>
        <name>substrate</name>
    </ligand>
</feature>
<keyword evidence="3 6" id="KW-0963">Cytoplasm</keyword>
<dbReference type="GO" id="GO:0016872">
    <property type="term" value="F:intramolecular lyase activity"/>
    <property type="evidence" value="ECO:0007669"/>
    <property type="project" value="UniProtKB-UniRule"/>
</dbReference>
<dbReference type="InterPro" id="IPR023750">
    <property type="entry name" value="RbsD-like_sf"/>
</dbReference>
<keyword evidence="5 6" id="KW-0119">Carbohydrate metabolism</keyword>
<comment type="similarity">
    <text evidence="6">Belongs to the RbsD / FucU family. RbsD subfamily.</text>
</comment>
<reference evidence="8" key="1">
    <citation type="submission" date="2016-10" db="EMBL/GenBank/DDBJ databases">
        <authorList>
            <person name="Varghese N."/>
            <person name="Submissions S."/>
        </authorList>
    </citation>
    <scope>NUCLEOTIDE SEQUENCE [LARGE SCALE GENOMIC DNA]</scope>
    <source>
        <strain evidence="8">CGMCC 4.2126</strain>
    </source>
</reference>
<dbReference type="GO" id="GO:0005829">
    <property type="term" value="C:cytosol"/>
    <property type="evidence" value="ECO:0007669"/>
    <property type="project" value="TreeGrafter"/>
</dbReference>
<dbReference type="AlphaFoldDB" id="A0A1I3FBF4"/>
<dbReference type="GO" id="GO:0062193">
    <property type="term" value="F:D-ribose pyranase activity"/>
    <property type="evidence" value="ECO:0007669"/>
    <property type="project" value="UniProtKB-EC"/>
</dbReference>
<evidence type="ECO:0000256" key="4">
    <source>
        <dbReference type="ARBA" id="ARBA00023235"/>
    </source>
</evidence>
<gene>
    <name evidence="6" type="primary">rbsD</name>
    <name evidence="7" type="ORF">SAMN05216275_10174</name>
</gene>
<evidence type="ECO:0000256" key="1">
    <source>
        <dbReference type="ARBA" id="ARBA00000223"/>
    </source>
</evidence>
<proteinExistence type="inferred from homology"/>
<comment type="catalytic activity">
    <reaction evidence="1 6">
        <text>beta-D-ribopyranose = beta-D-ribofuranose</text>
        <dbReference type="Rhea" id="RHEA:25432"/>
        <dbReference type="ChEBI" id="CHEBI:27476"/>
        <dbReference type="ChEBI" id="CHEBI:47002"/>
        <dbReference type="EC" id="5.4.99.62"/>
    </reaction>
</comment>
<accession>A0A1I3FBF4</accession>
<evidence type="ECO:0000256" key="3">
    <source>
        <dbReference type="ARBA" id="ARBA00022490"/>
    </source>
</evidence>
<dbReference type="Pfam" id="PF05025">
    <property type="entry name" value="RbsD_FucU"/>
    <property type="match status" value="1"/>
</dbReference>
<feature type="binding site" evidence="6">
    <location>
        <position position="28"/>
    </location>
    <ligand>
        <name>substrate</name>
    </ligand>
</feature>
<keyword evidence="4 6" id="KW-0413">Isomerase</keyword>
<dbReference type="HAMAP" id="MF_01661">
    <property type="entry name" value="D_rib_pyranase"/>
    <property type="match status" value="1"/>
</dbReference>
<keyword evidence="8" id="KW-1185">Reference proteome</keyword>
<dbReference type="UniPathway" id="UPA00916">
    <property type="reaction ID" value="UER00888"/>
</dbReference>
<dbReference type="GO" id="GO:0019303">
    <property type="term" value="P:D-ribose catabolic process"/>
    <property type="evidence" value="ECO:0007669"/>
    <property type="project" value="UniProtKB-UniRule"/>
</dbReference>
<dbReference type="PANTHER" id="PTHR37831:SF1">
    <property type="entry name" value="D-RIBOSE PYRANASE"/>
    <property type="match status" value="1"/>
</dbReference>
<dbReference type="GeneID" id="96295975"/>
<comment type="subcellular location">
    <subcellularLocation>
        <location evidence="6">Cytoplasm</location>
    </subcellularLocation>
</comment>
<comment type="subunit">
    <text evidence="6">Homodecamer.</text>
</comment>
<dbReference type="Proteomes" id="UP000199111">
    <property type="component" value="Unassembled WGS sequence"/>
</dbReference>
<comment type="pathway">
    <text evidence="6">Carbohydrate metabolism; D-ribose degradation; D-ribose 5-phosphate from beta-D-ribopyranose: step 1/2.</text>
</comment>
<evidence type="ECO:0000256" key="5">
    <source>
        <dbReference type="ARBA" id="ARBA00023277"/>
    </source>
</evidence>
<dbReference type="Gene3D" id="3.40.1650.10">
    <property type="entry name" value="RbsD-like domain"/>
    <property type="match status" value="1"/>
</dbReference>
<dbReference type="InterPro" id="IPR023064">
    <property type="entry name" value="D-ribose_pyranase"/>
</dbReference>
<evidence type="ECO:0000256" key="2">
    <source>
        <dbReference type="ARBA" id="ARBA00012862"/>
    </source>
</evidence>
<evidence type="ECO:0000313" key="7">
    <source>
        <dbReference type="EMBL" id="SFI08556.1"/>
    </source>
</evidence>
<feature type="binding site" evidence="6">
    <location>
        <begin position="118"/>
        <end position="120"/>
    </location>
    <ligand>
        <name>substrate</name>
    </ligand>
</feature>
<dbReference type="EMBL" id="FOQY01000001">
    <property type="protein sequence ID" value="SFI08556.1"/>
    <property type="molecule type" value="Genomic_DNA"/>
</dbReference>
<dbReference type="EC" id="5.4.99.62" evidence="2 6"/>
<comment type="function">
    <text evidence="6">Catalyzes the interconversion of beta-pyran and beta-furan forms of D-ribose.</text>
</comment>
<feature type="active site" description="Proton donor" evidence="6">
    <location>
        <position position="20"/>
    </location>
</feature>
<protein>
    <recommendedName>
        <fullName evidence="2 6">D-ribose pyranase</fullName>
        <ecNumber evidence="2 6">5.4.99.62</ecNumber>
    </recommendedName>
</protein>
<dbReference type="RefSeq" id="WP_093885057.1">
    <property type="nucleotide sequence ID" value="NZ_FOQY01000001.1"/>
</dbReference>
<dbReference type="PANTHER" id="PTHR37831">
    <property type="entry name" value="D-RIBOSE PYRANASE"/>
    <property type="match status" value="1"/>
</dbReference>
<sequence length="129" mass="13507">MKRAGILNAALSGGLARLGHTDELLVCDSGMPLPSGVEVVDLAFLPGIPAFADVLDGILAELVVEGATAAREVRTANAECDALLGARLPGLTYIPHSELKRLSRSSRLVVRTGEARPYANVLLRCGVAF</sequence>
<dbReference type="GO" id="GO:0048029">
    <property type="term" value="F:monosaccharide binding"/>
    <property type="evidence" value="ECO:0007669"/>
    <property type="project" value="InterPro"/>
</dbReference>
<dbReference type="NCBIfam" id="NF008761">
    <property type="entry name" value="PRK11797.1"/>
    <property type="match status" value="1"/>
</dbReference>
<evidence type="ECO:0000313" key="8">
    <source>
        <dbReference type="Proteomes" id="UP000199111"/>
    </source>
</evidence>
<dbReference type="SUPFAM" id="SSF102546">
    <property type="entry name" value="RbsD-like"/>
    <property type="match status" value="1"/>
</dbReference>
<organism evidence="7 8">
    <name type="scientific">Streptosporangium canum</name>
    <dbReference type="NCBI Taxonomy" id="324952"/>
    <lineage>
        <taxon>Bacteria</taxon>
        <taxon>Bacillati</taxon>
        <taxon>Actinomycetota</taxon>
        <taxon>Actinomycetes</taxon>
        <taxon>Streptosporangiales</taxon>
        <taxon>Streptosporangiaceae</taxon>
        <taxon>Streptosporangium</taxon>
    </lineage>
</organism>
<dbReference type="InterPro" id="IPR007721">
    <property type="entry name" value="RbsD_FucU"/>
</dbReference>